<feature type="domain" description="Endonuclease GajA/Old nuclease/RecF-like AAA" evidence="1">
    <location>
        <begin position="1"/>
        <end position="75"/>
    </location>
</feature>
<dbReference type="InterPro" id="IPR041685">
    <property type="entry name" value="AAA_GajA/Old/RecF-like"/>
</dbReference>
<evidence type="ECO:0000259" key="2">
    <source>
        <dbReference type="Pfam" id="PF20469"/>
    </source>
</evidence>
<evidence type="ECO:0000313" key="4">
    <source>
        <dbReference type="Proteomes" id="UP000441586"/>
    </source>
</evidence>
<dbReference type="InterPro" id="IPR027417">
    <property type="entry name" value="P-loop_NTPase"/>
</dbReference>
<name>A0A6A4RF86_9RHOB</name>
<comment type="caution">
    <text evidence="3">The sequence shown here is derived from an EMBL/GenBank/DDBJ whole genome shotgun (WGS) entry which is preliminary data.</text>
</comment>
<dbReference type="RefSeq" id="WP_158980717.1">
    <property type="nucleotide sequence ID" value="NZ_WSFO01000011.1"/>
</dbReference>
<dbReference type="Gene3D" id="3.40.50.300">
    <property type="entry name" value="P-loop containing nucleotide triphosphate hydrolases"/>
    <property type="match status" value="2"/>
</dbReference>
<organism evidence="3 4">
    <name type="scientific">Parasedimentitalea maritima</name>
    <dbReference type="NCBI Taxonomy" id="2578117"/>
    <lineage>
        <taxon>Bacteria</taxon>
        <taxon>Pseudomonadati</taxon>
        <taxon>Pseudomonadota</taxon>
        <taxon>Alphaproteobacteria</taxon>
        <taxon>Rhodobacterales</taxon>
        <taxon>Paracoccaceae</taxon>
        <taxon>Parasedimentitalea</taxon>
    </lineage>
</organism>
<dbReference type="PANTHER" id="PTHR43581:SF4">
    <property type="entry name" value="ATP_GTP PHOSPHATASE"/>
    <property type="match status" value="1"/>
</dbReference>
<evidence type="ECO:0000313" key="3">
    <source>
        <dbReference type="EMBL" id="KAE9627997.1"/>
    </source>
</evidence>
<dbReference type="Pfam" id="PF13175">
    <property type="entry name" value="AAA_15"/>
    <property type="match status" value="2"/>
</dbReference>
<dbReference type="AlphaFoldDB" id="A0A6A4RF86"/>
<dbReference type="InterPro" id="IPR051396">
    <property type="entry name" value="Bact_Antivir_Def_Nuclease"/>
</dbReference>
<dbReference type="PANTHER" id="PTHR43581">
    <property type="entry name" value="ATP/GTP PHOSPHATASE"/>
    <property type="match status" value="1"/>
</dbReference>
<dbReference type="Pfam" id="PF20469">
    <property type="entry name" value="OLD-like_TOPRIM"/>
    <property type="match status" value="1"/>
</dbReference>
<proteinExistence type="predicted"/>
<dbReference type="Proteomes" id="UP000441586">
    <property type="component" value="Unassembled WGS sequence"/>
</dbReference>
<evidence type="ECO:0000259" key="1">
    <source>
        <dbReference type="Pfam" id="PF13175"/>
    </source>
</evidence>
<dbReference type="EMBL" id="WSFO01000011">
    <property type="protein sequence ID" value="KAE9627997.1"/>
    <property type="molecule type" value="Genomic_DNA"/>
</dbReference>
<protein>
    <submittedName>
        <fullName evidence="3">AAA family ATPase</fullName>
    </submittedName>
</protein>
<gene>
    <name evidence="3" type="ORF">GP644_18065</name>
</gene>
<accession>A0A6A4RF86</accession>
<dbReference type="InterPro" id="IPR034139">
    <property type="entry name" value="TOPRIM_OLD"/>
</dbReference>
<feature type="domain" description="Endonuclease GajA/Old nuclease/RecF-like AAA" evidence="1">
    <location>
        <begin position="284"/>
        <end position="369"/>
    </location>
</feature>
<reference evidence="3 4" key="1">
    <citation type="submission" date="2019-12" db="EMBL/GenBank/DDBJ databases">
        <authorList>
            <person name="Zhang Y.-J."/>
        </authorList>
    </citation>
    <scope>NUCLEOTIDE SEQUENCE [LARGE SCALE GENOMIC DNA]</scope>
    <source>
        <strain evidence="3 4">H18S-6</strain>
    </source>
</reference>
<sequence>MRISKLSIKNFRGVAEAELVFPSHTVLIGDNNTGKSTVLEALDLVLGPDRAHRMPPVDEHDFFQGKYLPNEPKQAGVAAADAADAPAEEAEQVEKAVEVAAPVIQIDATVCDLTDDQRARFMANVEWWDDDQSSVLEQPTAEQVAAASPCIRVSFIGWYDEEDDDFSGETFFTKTDEDGLRQPFRKKDKQICGFLYLRTLRTGSRALSLERGSLLDIILRLQDARPKLWEDSLEALSSLQLSDGTEGGLGEVLESVNTALEKYVPKEWGAQPQLRVSNLTREHLRKVVTAFMSTGDGDHLAPYYRQGTGTINMLVLALLSQIAAGKQNVIFAMEEPEIAIPPYAQKQIVNEVRKLSSQTIFTSHSPYVIEEFGVAETTLLSRDAAGKLGQRQIVLPASIKPKFYRQNFRTVFCEGLLSRRVLLAEGATEAIAFPAVARRLAKLRPSDFKTLESIGVCTIDAGSESKIIAMADLYRGLGKEVICACDAQDPAATTNMEAALDLVLMHGEAGFEQMVLADTTEAAMKRYIDSITWPQALQAQFPDPKADLANAIRTYLSKYKGEGVAADFLVQCEFEEIPEWLRESCLAIQQFCAGEEEDVPEPVLPNEVGA</sequence>
<dbReference type="SUPFAM" id="SSF52540">
    <property type="entry name" value="P-loop containing nucleoside triphosphate hydrolases"/>
    <property type="match status" value="1"/>
</dbReference>
<feature type="domain" description="OLD protein-like TOPRIM" evidence="2">
    <location>
        <begin position="416"/>
        <end position="486"/>
    </location>
</feature>